<organism evidence="8 9">
    <name type="scientific">Agromyces terreus</name>
    <dbReference type="NCBI Taxonomy" id="424795"/>
    <lineage>
        <taxon>Bacteria</taxon>
        <taxon>Bacillati</taxon>
        <taxon>Actinomycetota</taxon>
        <taxon>Actinomycetes</taxon>
        <taxon>Micrococcales</taxon>
        <taxon>Microbacteriaceae</taxon>
        <taxon>Agromyces</taxon>
    </lineage>
</organism>
<keyword evidence="9" id="KW-1185">Reference proteome</keyword>
<dbReference type="Pfam" id="PF03631">
    <property type="entry name" value="Virul_fac_BrkB"/>
    <property type="match status" value="1"/>
</dbReference>
<sequence length="428" mass="45898">MSERASTVPDGTPDRPPSPRTTREPSPGAAPAASADEPAARTARERLTELSEPLRERFEEPINRFTTITNKTMALFPVRVWRYFLAQNGFILSSGMSYQALFGVFAAVYVVFAVFGIWFTNNEAAMTAFSTLVNTYAPGLIGDDGIITPQELTAIASTSTGTLSWTGVIALVGFIWTAIGWVTYTRIGVRSTFGLPKDSRSYALLKLRDFVAGLMFGAVLIVASALSVVTTGFLSWLVSLMGIDPDAGGAAASVQVGAVLVVFVIDTLALAVLFRYLSGAEMPWRRMVIGSVLGSAALSVMQLLGGVLITFASSNPLLATFAVFIALLFWFRMTSIVILVAASWIAVEAADSNETLLSLSPEQIEAERRRREAEAAVTVARVELRRARADAASAGWLGGFRARRRVAKAQLDLDEAEAAAARLGSPRA</sequence>
<dbReference type="Proteomes" id="UP001139722">
    <property type="component" value="Unassembled WGS sequence"/>
</dbReference>
<feature type="transmembrane region" description="Helical" evidence="7">
    <location>
        <begin position="288"/>
        <end position="312"/>
    </location>
</feature>
<evidence type="ECO:0000256" key="6">
    <source>
        <dbReference type="SAM" id="MobiDB-lite"/>
    </source>
</evidence>
<accession>A0A9X2KCH4</accession>
<gene>
    <name evidence="8" type="ORF">BJ978_001921</name>
</gene>
<keyword evidence="3 7" id="KW-0812">Transmembrane</keyword>
<dbReference type="OrthoDB" id="3229302at2"/>
<feature type="transmembrane region" description="Helical" evidence="7">
    <location>
        <begin position="168"/>
        <end position="189"/>
    </location>
</feature>
<evidence type="ECO:0000256" key="4">
    <source>
        <dbReference type="ARBA" id="ARBA00022989"/>
    </source>
</evidence>
<evidence type="ECO:0000256" key="3">
    <source>
        <dbReference type="ARBA" id="ARBA00022692"/>
    </source>
</evidence>
<keyword evidence="2" id="KW-1003">Cell membrane</keyword>
<feature type="transmembrane region" description="Helical" evidence="7">
    <location>
        <begin position="318"/>
        <end position="347"/>
    </location>
</feature>
<protein>
    <submittedName>
        <fullName evidence="8">Membrane protein</fullName>
    </submittedName>
</protein>
<evidence type="ECO:0000313" key="8">
    <source>
        <dbReference type="EMBL" id="MCP2371245.1"/>
    </source>
</evidence>
<evidence type="ECO:0000313" key="9">
    <source>
        <dbReference type="Proteomes" id="UP001139722"/>
    </source>
</evidence>
<proteinExistence type="predicted"/>
<evidence type="ECO:0000256" key="1">
    <source>
        <dbReference type="ARBA" id="ARBA00004651"/>
    </source>
</evidence>
<feature type="transmembrane region" description="Helical" evidence="7">
    <location>
        <begin position="100"/>
        <end position="119"/>
    </location>
</feature>
<evidence type="ECO:0000256" key="7">
    <source>
        <dbReference type="SAM" id="Phobius"/>
    </source>
</evidence>
<keyword evidence="5 7" id="KW-0472">Membrane</keyword>
<feature type="compositionally biased region" description="Basic and acidic residues" evidence="6">
    <location>
        <begin position="38"/>
        <end position="52"/>
    </location>
</feature>
<feature type="transmembrane region" description="Helical" evidence="7">
    <location>
        <begin position="250"/>
        <end position="276"/>
    </location>
</feature>
<dbReference type="GO" id="GO:0005886">
    <property type="term" value="C:plasma membrane"/>
    <property type="evidence" value="ECO:0007669"/>
    <property type="project" value="UniProtKB-SubCell"/>
</dbReference>
<feature type="region of interest" description="Disordered" evidence="6">
    <location>
        <begin position="1"/>
        <end position="52"/>
    </location>
</feature>
<dbReference type="RefSeq" id="WP_156999539.1">
    <property type="nucleotide sequence ID" value="NZ_BAAANU010000018.1"/>
</dbReference>
<keyword evidence="4 7" id="KW-1133">Transmembrane helix</keyword>
<feature type="transmembrane region" description="Helical" evidence="7">
    <location>
        <begin position="210"/>
        <end position="238"/>
    </location>
</feature>
<dbReference type="InterPro" id="IPR017039">
    <property type="entry name" value="Virul_fac_BrkB"/>
</dbReference>
<reference evidence="8" key="1">
    <citation type="submission" date="2022-06" db="EMBL/GenBank/DDBJ databases">
        <title>Sequencing the genomes of 1000 actinobacteria strains.</title>
        <authorList>
            <person name="Klenk H.-P."/>
        </authorList>
    </citation>
    <scope>NUCLEOTIDE SEQUENCE</scope>
    <source>
        <strain evidence="8">DSM 22016</strain>
    </source>
</reference>
<dbReference type="AlphaFoldDB" id="A0A9X2KCH4"/>
<comment type="subcellular location">
    <subcellularLocation>
        <location evidence="1">Cell membrane</location>
        <topology evidence="1">Multi-pass membrane protein</topology>
    </subcellularLocation>
</comment>
<evidence type="ECO:0000256" key="5">
    <source>
        <dbReference type="ARBA" id="ARBA00023136"/>
    </source>
</evidence>
<evidence type="ECO:0000256" key="2">
    <source>
        <dbReference type="ARBA" id="ARBA00022475"/>
    </source>
</evidence>
<feature type="compositionally biased region" description="Low complexity" evidence="6">
    <location>
        <begin position="24"/>
        <end position="37"/>
    </location>
</feature>
<name>A0A9X2KCH4_9MICO</name>
<dbReference type="PANTHER" id="PTHR30213">
    <property type="entry name" value="INNER MEMBRANE PROTEIN YHJD"/>
    <property type="match status" value="1"/>
</dbReference>
<dbReference type="PANTHER" id="PTHR30213:SF1">
    <property type="entry name" value="INNER MEMBRANE PROTEIN YHJD"/>
    <property type="match status" value="1"/>
</dbReference>
<comment type="caution">
    <text evidence="8">The sequence shown here is derived from an EMBL/GenBank/DDBJ whole genome shotgun (WGS) entry which is preliminary data.</text>
</comment>
<dbReference type="EMBL" id="JAMZDY010000001">
    <property type="protein sequence ID" value="MCP2371245.1"/>
    <property type="molecule type" value="Genomic_DNA"/>
</dbReference>